<gene>
    <name evidence="1" type="ORF">CQ405_07410</name>
</gene>
<dbReference type="RefSeq" id="WP_106872255.1">
    <property type="nucleotide sequence ID" value="NZ_CP053841.1"/>
</dbReference>
<comment type="caution">
    <text evidence="1">The sequence shown here is derived from an EMBL/GenBank/DDBJ whole genome shotgun (WGS) entry which is preliminary data.</text>
</comment>
<dbReference type="PROSITE" id="PS51257">
    <property type="entry name" value="PROKAR_LIPOPROTEIN"/>
    <property type="match status" value="1"/>
</dbReference>
<evidence type="ECO:0000313" key="2">
    <source>
        <dbReference type="Proteomes" id="UP000240535"/>
    </source>
</evidence>
<reference evidence="2" key="1">
    <citation type="submission" date="2017-10" db="EMBL/GenBank/DDBJ databases">
        <title>Campylobacter species from seals.</title>
        <authorList>
            <person name="Gilbert M.J."/>
            <person name="Zomer A.L."/>
            <person name="Timmerman A.J."/>
            <person name="Duim B."/>
            <person name="Wagenaar J.A."/>
        </authorList>
    </citation>
    <scope>NUCLEOTIDE SEQUENCE [LARGE SCALE GENOMIC DNA]</scope>
    <source>
        <strain evidence="2">17S00004-5</strain>
    </source>
</reference>
<accession>A0A2P8QZD6</accession>
<dbReference type="AlphaFoldDB" id="A0A2P8QZD6"/>
<sequence length="144" mass="15994">MKNFLTILILLVVSLLLGGCASQKNNIIVSIVTECQTDNGVIDWTIVEIPSYGFIPDTMAGPAALKGNDGGFYDSINSLIRQGNKNIAIISRSKQKLKYYTQHMLQAAGNNQYQDVNFCILDVKPDEILLNEQNRTKAKIQWSS</sequence>
<organism evidence="1 2">
    <name type="scientific">Campylobacter blaseri</name>
    <dbReference type="NCBI Taxonomy" id="2042961"/>
    <lineage>
        <taxon>Bacteria</taxon>
        <taxon>Pseudomonadati</taxon>
        <taxon>Campylobacterota</taxon>
        <taxon>Epsilonproteobacteria</taxon>
        <taxon>Campylobacterales</taxon>
        <taxon>Campylobacteraceae</taxon>
        <taxon>Campylobacter</taxon>
    </lineage>
</organism>
<evidence type="ECO:0008006" key="3">
    <source>
        <dbReference type="Google" id="ProtNLM"/>
    </source>
</evidence>
<dbReference type="Proteomes" id="UP000240535">
    <property type="component" value="Unassembled WGS sequence"/>
</dbReference>
<name>A0A2P8QZD6_9BACT</name>
<dbReference type="EMBL" id="PDHH01000006">
    <property type="protein sequence ID" value="PSM51614.1"/>
    <property type="molecule type" value="Genomic_DNA"/>
</dbReference>
<keyword evidence="2" id="KW-1185">Reference proteome</keyword>
<evidence type="ECO:0000313" key="1">
    <source>
        <dbReference type="EMBL" id="PSM51614.1"/>
    </source>
</evidence>
<proteinExistence type="predicted"/>
<protein>
    <recommendedName>
        <fullName evidence="3">Lipoprotein</fullName>
    </recommendedName>
</protein>